<sequence>MLLLLGIAMFSLLFIDQNAAGNNQLTLKLIPSLADTGHVYHIIAYCYGSNREPLYGGNPGEGYATDHSNNDDVITLQFTMGKCVTYSVYVTMIMLMDDDSLGQLYPLSSAWPNPYSKNNIINNGLSHRILFGDHFRLSISPALESPDLFYHIRVFCDETESPKQNVEIDVESGKANETWTLSDDYSDYKFKTYSNASTMVVFNSEERQCANNTYHIKVWTIQREWLQSNLNLTEHPIVHYVCKSHVNGETRQISFLNHFQLQIEPPLGKADKNVYYVEARCHDFKVQTFKTITKSKTDVVLHKINCKAYDIAARKVPLDWIQQSMNGYYGYQAGN</sequence>
<evidence type="ECO:0000256" key="1">
    <source>
        <dbReference type="SAM" id="SignalP"/>
    </source>
</evidence>
<organism evidence="2 3">
    <name type="scientific">Globodera rostochiensis</name>
    <name type="common">Golden nematode worm</name>
    <name type="synonym">Heterodera rostochiensis</name>
    <dbReference type="NCBI Taxonomy" id="31243"/>
    <lineage>
        <taxon>Eukaryota</taxon>
        <taxon>Metazoa</taxon>
        <taxon>Ecdysozoa</taxon>
        <taxon>Nematoda</taxon>
        <taxon>Chromadorea</taxon>
        <taxon>Rhabditida</taxon>
        <taxon>Tylenchina</taxon>
        <taxon>Tylenchomorpha</taxon>
        <taxon>Tylenchoidea</taxon>
        <taxon>Heteroderidae</taxon>
        <taxon>Heteroderinae</taxon>
        <taxon>Globodera</taxon>
    </lineage>
</organism>
<name>A0A914HXN3_GLORO</name>
<protein>
    <submittedName>
        <fullName evidence="3">Uncharacterized protein</fullName>
    </submittedName>
</protein>
<reference evidence="3" key="1">
    <citation type="submission" date="2022-11" db="UniProtKB">
        <authorList>
            <consortium name="WormBaseParasite"/>
        </authorList>
    </citation>
    <scope>IDENTIFICATION</scope>
</reference>
<accession>A0A914HXN3</accession>
<feature type="chain" id="PRO_5036802568" evidence="1">
    <location>
        <begin position="21"/>
        <end position="335"/>
    </location>
</feature>
<proteinExistence type="predicted"/>
<evidence type="ECO:0000313" key="3">
    <source>
        <dbReference type="WBParaSite" id="Gr19_v10_g5613.t1"/>
    </source>
</evidence>
<dbReference type="WBParaSite" id="Gr19_v10_g5613.t1">
    <property type="protein sequence ID" value="Gr19_v10_g5613.t1"/>
    <property type="gene ID" value="Gr19_v10_g5613"/>
</dbReference>
<feature type="signal peptide" evidence="1">
    <location>
        <begin position="1"/>
        <end position="20"/>
    </location>
</feature>
<keyword evidence="2" id="KW-1185">Reference proteome</keyword>
<dbReference type="Proteomes" id="UP000887572">
    <property type="component" value="Unplaced"/>
</dbReference>
<dbReference type="AlphaFoldDB" id="A0A914HXN3"/>
<evidence type="ECO:0000313" key="2">
    <source>
        <dbReference type="Proteomes" id="UP000887572"/>
    </source>
</evidence>
<keyword evidence="1" id="KW-0732">Signal</keyword>